<keyword evidence="1" id="KW-1133">Transmembrane helix</keyword>
<feature type="transmembrane region" description="Helical" evidence="1">
    <location>
        <begin position="189"/>
        <end position="211"/>
    </location>
</feature>
<evidence type="ECO:0000313" key="2">
    <source>
        <dbReference type="EMBL" id="MCO1335862.1"/>
    </source>
</evidence>
<gene>
    <name evidence="2" type="ORF">MO867_16120</name>
</gene>
<organism evidence="2 3">
    <name type="scientific">Microbulbifer okhotskensis</name>
    <dbReference type="NCBI Taxonomy" id="2926617"/>
    <lineage>
        <taxon>Bacteria</taxon>
        <taxon>Pseudomonadati</taxon>
        <taxon>Pseudomonadota</taxon>
        <taxon>Gammaproteobacteria</taxon>
        <taxon>Cellvibrionales</taxon>
        <taxon>Microbulbiferaceae</taxon>
        <taxon>Microbulbifer</taxon>
    </lineage>
</organism>
<evidence type="ECO:0000256" key="1">
    <source>
        <dbReference type="SAM" id="Phobius"/>
    </source>
</evidence>
<reference evidence="2" key="1">
    <citation type="journal article" date="2022" name="Arch. Microbiol.">
        <title>Microbulbifer okhotskensis sp. nov., isolated from a deep bottom sediment of the Okhotsk Sea.</title>
        <authorList>
            <person name="Romanenko L."/>
            <person name="Kurilenko V."/>
            <person name="Otstavnykh N."/>
            <person name="Velansky P."/>
            <person name="Isaeva M."/>
            <person name="Mikhailov V."/>
        </authorList>
    </citation>
    <scope>NUCLEOTIDE SEQUENCE</scope>
    <source>
        <strain evidence="2">OS29</strain>
    </source>
</reference>
<dbReference type="PANTHER" id="PTHR31881:SF6">
    <property type="entry name" value="OS09G0494600 PROTEIN"/>
    <property type="match status" value="1"/>
</dbReference>
<protein>
    <submittedName>
        <fullName evidence="2">DUF599 domain-containing protein</fullName>
    </submittedName>
</protein>
<evidence type="ECO:0000313" key="3">
    <source>
        <dbReference type="Proteomes" id="UP001139028"/>
    </source>
</evidence>
<dbReference type="EMBL" id="JALBWM010000087">
    <property type="protein sequence ID" value="MCO1335862.1"/>
    <property type="molecule type" value="Genomic_DNA"/>
</dbReference>
<comment type="caution">
    <text evidence="2">The sequence shown here is derived from an EMBL/GenBank/DDBJ whole genome shotgun (WGS) entry which is preliminary data.</text>
</comment>
<dbReference type="RefSeq" id="WP_252470971.1">
    <property type="nucleotide sequence ID" value="NZ_JALBWM010000087.1"/>
</dbReference>
<dbReference type="InterPro" id="IPR006747">
    <property type="entry name" value="DUF599"/>
</dbReference>
<feature type="transmembrane region" description="Helical" evidence="1">
    <location>
        <begin position="67"/>
        <end position="89"/>
    </location>
</feature>
<dbReference type="AlphaFoldDB" id="A0A9X2J5S6"/>
<feature type="transmembrane region" description="Helical" evidence="1">
    <location>
        <begin position="110"/>
        <end position="130"/>
    </location>
</feature>
<sequence length="243" mass="27863">MSWLDIASVTGFFTTWVGYTVFARKKAKETWCLTSSLQWYRVEWMLRMLDRDMRMADMAILSNLERVIGFFASTSMLILAGLVTALTANKAAVEVLSSLPFAEATTVEQFELKVMLLILIFIFAFFNFTWSLRQYSFANVLIGAAPLPETGDLSEEERRRFAISTAKVIDHAGHSYNYGLRSYYFSMSVLGWFIHPLLFIAGYLFVVCVLYRREFLSRALNSILAAREGGLERQQRKKDDENS</sequence>
<name>A0A9X2J5S6_9GAMM</name>
<keyword evidence="3" id="KW-1185">Reference proteome</keyword>
<proteinExistence type="predicted"/>
<keyword evidence="1" id="KW-0472">Membrane</keyword>
<dbReference type="Proteomes" id="UP001139028">
    <property type="component" value="Unassembled WGS sequence"/>
</dbReference>
<accession>A0A9X2J5S6</accession>
<dbReference type="PANTHER" id="PTHR31881">
    <property type="match status" value="1"/>
</dbReference>
<dbReference type="Pfam" id="PF04654">
    <property type="entry name" value="DUF599"/>
    <property type="match status" value="1"/>
</dbReference>
<keyword evidence="1" id="KW-0812">Transmembrane</keyword>